<sequence>MTRAGSAGAILDRRCCGSRRGRRLFLRRSSRRRRRRIETIRCGRRHFLRRSRSARRRRTRLETRRCRRDSGRRPRLTAGHAREPSAQLLSGDRYRMVVRHLGARHLGTALRGHGPGRGVGLGHRRGGGRGRRGRRRCARRLLRRSRSGLRRRTRLETDRCRGRDACGRPRLAAGHARESTADGLAARAGGIGRRLADRGGLVTRVGSADALLDRRGSDRRRSDRRGGGLVTRAGFADGLLDRRGSDRRRGDGRRGDRRGGDLGGGGRGARRRPGLAAGRARQAAPQRDRRARARALPRDHRYAFRASSAAITCGTIVNRSPTTPRSAISKIGAFASLSIATIVFAVCMPARCWMAPEMPSAR</sequence>
<organism evidence="2 3">
    <name type="scientific">Agrococcus carbonis</name>
    <dbReference type="NCBI Taxonomy" id="684552"/>
    <lineage>
        <taxon>Bacteria</taxon>
        <taxon>Bacillati</taxon>
        <taxon>Actinomycetota</taxon>
        <taxon>Actinomycetes</taxon>
        <taxon>Micrococcales</taxon>
        <taxon>Microbacteriaceae</taxon>
        <taxon>Agrococcus</taxon>
    </lineage>
</organism>
<proteinExistence type="predicted"/>
<feature type="region of interest" description="Disordered" evidence="1">
    <location>
        <begin position="240"/>
        <end position="294"/>
    </location>
</feature>
<name>A0A1H1Q584_9MICO</name>
<dbReference type="Proteomes" id="UP000199649">
    <property type="component" value="Chromosome I"/>
</dbReference>
<feature type="compositionally biased region" description="Basic and acidic residues" evidence="1">
    <location>
        <begin position="240"/>
        <end position="260"/>
    </location>
</feature>
<evidence type="ECO:0000256" key="1">
    <source>
        <dbReference type="SAM" id="MobiDB-lite"/>
    </source>
</evidence>
<feature type="region of interest" description="Disordered" evidence="1">
    <location>
        <begin position="50"/>
        <end position="85"/>
    </location>
</feature>
<feature type="region of interest" description="Disordered" evidence="1">
    <location>
        <begin position="108"/>
        <end position="136"/>
    </location>
</feature>
<keyword evidence="3" id="KW-1185">Reference proteome</keyword>
<feature type="compositionally biased region" description="Basic and acidic residues" evidence="1">
    <location>
        <begin position="60"/>
        <end position="72"/>
    </location>
</feature>
<feature type="compositionally biased region" description="Basic residues" evidence="1">
    <location>
        <begin position="122"/>
        <end position="136"/>
    </location>
</feature>
<feature type="compositionally biased region" description="Basic residues" evidence="1">
    <location>
        <begin position="50"/>
        <end position="59"/>
    </location>
</feature>
<reference evidence="3" key="1">
    <citation type="submission" date="2016-10" db="EMBL/GenBank/DDBJ databases">
        <authorList>
            <person name="Varghese N."/>
            <person name="Submissions S."/>
        </authorList>
    </citation>
    <scope>NUCLEOTIDE SEQUENCE [LARGE SCALE GENOMIC DNA]</scope>
    <source>
        <strain evidence="3">DSM 22965</strain>
    </source>
</reference>
<dbReference type="AlphaFoldDB" id="A0A1H1Q584"/>
<protein>
    <submittedName>
        <fullName evidence="2">Uncharacterized protein</fullName>
    </submittedName>
</protein>
<accession>A0A1H1Q584</accession>
<evidence type="ECO:0000313" key="3">
    <source>
        <dbReference type="Proteomes" id="UP000199649"/>
    </source>
</evidence>
<gene>
    <name evidence="2" type="ORF">SAMN04489719_1738</name>
</gene>
<dbReference type="EMBL" id="LT629734">
    <property type="protein sequence ID" value="SDS18534.1"/>
    <property type="molecule type" value="Genomic_DNA"/>
</dbReference>
<evidence type="ECO:0000313" key="2">
    <source>
        <dbReference type="EMBL" id="SDS18534.1"/>
    </source>
</evidence>
<feature type="compositionally biased region" description="Low complexity" evidence="1">
    <location>
        <begin position="274"/>
        <end position="285"/>
    </location>
</feature>